<comment type="caution">
    <text evidence="1">The sequence shown here is derived from an EMBL/GenBank/DDBJ whole genome shotgun (WGS) entry which is preliminary data.</text>
</comment>
<sequence length="51" mass="5641">MTVHADYFSCRNCGLVLDNYELIDRAGIETTFEAQGDESDVAGYEGDYGND</sequence>
<dbReference type="EMBL" id="BMHI01000004">
    <property type="protein sequence ID" value="GGB37811.1"/>
    <property type="molecule type" value="Genomic_DNA"/>
</dbReference>
<dbReference type="Proteomes" id="UP000636793">
    <property type="component" value="Unassembled WGS sequence"/>
</dbReference>
<gene>
    <name evidence="1" type="ORF">GCM10011492_30710</name>
</gene>
<dbReference type="AlphaFoldDB" id="A0A916TCX1"/>
<evidence type="ECO:0000313" key="2">
    <source>
        <dbReference type="Proteomes" id="UP000636793"/>
    </source>
</evidence>
<reference evidence="1" key="1">
    <citation type="journal article" date="2014" name="Int. J. Syst. Evol. Microbiol.">
        <title>Complete genome sequence of Corynebacterium casei LMG S-19264T (=DSM 44701T), isolated from a smear-ripened cheese.</title>
        <authorList>
            <consortium name="US DOE Joint Genome Institute (JGI-PGF)"/>
            <person name="Walter F."/>
            <person name="Albersmeier A."/>
            <person name="Kalinowski J."/>
            <person name="Ruckert C."/>
        </authorList>
    </citation>
    <scope>NUCLEOTIDE SEQUENCE</scope>
    <source>
        <strain evidence="1">CGMCC 1.15085</strain>
    </source>
</reference>
<evidence type="ECO:0000313" key="1">
    <source>
        <dbReference type="EMBL" id="GGB37811.1"/>
    </source>
</evidence>
<organism evidence="1 2">
    <name type="scientific">Flexivirga endophytica</name>
    <dbReference type="NCBI Taxonomy" id="1849103"/>
    <lineage>
        <taxon>Bacteria</taxon>
        <taxon>Bacillati</taxon>
        <taxon>Actinomycetota</taxon>
        <taxon>Actinomycetes</taxon>
        <taxon>Micrococcales</taxon>
        <taxon>Dermacoccaceae</taxon>
        <taxon>Flexivirga</taxon>
    </lineage>
</organism>
<keyword evidence="2" id="KW-1185">Reference proteome</keyword>
<reference evidence="1" key="2">
    <citation type="submission" date="2020-09" db="EMBL/GenBank/DDBJ databases">
        <authorList>
            <person name="Sun Q."/>
            <person name="Zhou Y."/>
        </authorList>
    </citation>
    <scope>NUCLEOTIDE SEQUENCE</scope>
    <source>
        <strain evidence="1">CGMCC 1.15085</strain>
    </source>
</reference>
<accession>A0A916TCX1</accession>
<name>A0A916TCX1_9MICO</name>
<proteinExistence type="predicted"/>
<protein>
    <submittedName>
        <fullName evidence="1">Uncharacterized protein</fullName>
    </submittedName>
</protein>